<sequence length="359" mass="40827">MWSILLALAVTGALGNVVNVHVNNDTVSKFGFEVDYDNNQFLLDGKPFRYVSGSFHYFRTPRQYWRDRLRKMRAAGLNAVSTYVEWSLHQPTEDVWRWTGDADLVEFLDIAQQEDLFVLLRPGPYICAERDLGGLPYWLLSRVPDIRLRSTDTRYMQYATTYLNEVFKRVKPYLRGNGGPIIMVQVENEYGSYDCDTEYKSQLRDIMKQHVGTKALLYTTDGLSPTMMRCGSVSGAYATIDFGANTNVTKNFEIMRLSQPRGPLVNSEFYPGWLSHWQEPFQRVKSSSVVKTLDEMLSLGASVNIYMFYGGTNFGYTAGANGGGNDYTPQLTSYDYDAPLTEAGDPTQKYLDIRNVISK</sequence>
<dbReference type="Pfam" id="PF01301">
    <property type="entry name" value="Glyco_hydro_35"/>
    <property type="match status" value="1"/>
</dbReference>
<dbReference type="InterPro" id="IPR001944">
    <property type="entry name" value="Glycoside_Hdrlase_35"/>
</dbReference>
<keyword evidence="8" id="KW-1185">Reference proteome</keyword>
<feature type="domain" description="Glycoside hydrolase 35 catalytic" evidence="7">
    <location>
        <begin position="40"/>
        <end position="358"/>
    </location>
</feature>
<dbReference type="GeneID" id="108625504"/>
<name>A0AAJ7J0M9_9HYME</name>
<evidence type="ECO:0000256" key="2">
    <source>
        <dbReference type="ARBA" id="ARBA00022729"/>
    </source>
</evidence>
<evidence type="ECO:0000256" key="6">
    <source>
        <dbReference type="SAM" id="SignalP"/>
    </source>
</evidence>
<protein>
    <submittedName>
        <fullName evidence="9">Beta-galactosidase-like</fullName>
    </submittedName>
</protein>
<dbReference type="Gene3D" id="2.60.120.260">
    <property type="entry name" value="Galactose-binding domain-like"/>
    <property type="match status" value="1"/>
</dbReference>
<feature type="non-terminal residue" evidence="9">
    <location>
        <position position="359"/>
    </location>
</feature>
<feature type="chain" id="PRO_5042495542" evidence="6">
    <location>
        <begin position="16"/>
        <end position="359"/>
    </location>
</feature>
<evidence type="ECO:0000256" key="3">
    <source>
        <dbReference type="ARBA" id="ARBA00022801"/>
    </source>
</evidence>
<proteinExistence type="inferred from homology"/>
<gene>
    <name evidence="9" type="primary">LOC108625504</name>
</gene>
<dbReference type="PROSITE" id="PS01182">
    <property type="entry name" value="GLYCOSYL_HYDROL_F35"/>
    <property type="match status" value="1"/>
</dbReference>
<evidence type="ECO:0000259" key="7">
    <source>
        <dbReference type="Pfam" id="PF01301"/>
    </source>
</evidence>
<evidence type="ECO:0000256" key="1">
    <source>
        <dbReference type="ARBA" id="ARBA00009809"/>
    </source>
</evidence>
<dbReference type="GO" id="GO:0004553">
    <property type="term" value="F:hydrolase activity, hydrolyzing O-glycosyl compounds"/>
    <property type="evidence" value="ECO:0007669"/>
    <property type="project" value="InterPro"/>
</dbReference>
<dbReference type="KEGG" id="ccal:108625504"/>
<reference evidence="9" key="1">
    <citation type="submission" date="2025-08" db="UniProtKB">
        <authorList>
            <consortium name="RefSeq"/>
        </authorList>
    </citation>
    <scope>IDENTIFICATION</scope>
    <source>
        <tissue evidence="9">Whole body</tissue>
    </source>
</reference>
<dbReference type="RefSeq" id="XP_017881059.1">
    <property type="nucleotide sequence ID" value="XM_018025570.2"/>
</dbReference>
<comment type="similarity">
    <text evidence="1">Belongs to the glycosyl hydrolase 35 family.</text>
</comment>
<accession>A0AAJ7J0M9</accession>
<dbReference type="GO" id="GO:0005975">
    <property type="term" value="P:carbohydrate metabolic process"/>
    <property type="evidence" value="ECO:0007669"/>
    <property type="project" value="InterPro"/>
</dbReference>
<evidence type="ECO:0000313" key="9">
    <source>
        <dbReference type="RefSeq" id="XP_017881059.1"/>
    </source>
</evidence>
<dbReference type="InterPro" id="IPR017853">
    <property type="entry name" value="GH"/>
</dbReference>
<dbReference type="Gene3D" id="3.20.20.80">
    <property type="entry name" value="Glycosidases"/>
    <property type="match status" value="1"/>
</dbReference>
<dbReference type="FunFam" id="3.20.20.80:FF:000017">
    <property type="entry name" value="Beta-galactosidase"/>
    <property type="match status" value="1"/>
</dbReference>
<keyword evidence="4" id="KW-0325">Glycoprotein</keyword>
<dbReference type="PANTHER" id="PTHR23421">
    <property type="entry name" value="BETA-GALACTOSIDASE RELATED"/>
    <property type="match status" value="1"/>
</dbReference>
<organism evidence="8 9">
    <name type="scientific">Ceratina calcarata</name>
    <dbReference type="NCBI Taxonomy" id="156304"/>
    <lineage>
        <taxon>Eukaryota</taxon>
        <taxon>Metazoa</taxon>
        <taxon>Ecdysozoa</taxon>
        <taxon>Arthropoda</taxon>
        <taxon>Hexapoda</taxon>
        <taxon>Insecta</taxon>
        <taxon>Pterygota</taxon>
        <taxon>Neoptera</taxon>
        <taxon>Endopterygota</taxon>
        <taxon>Hymenoptera</taxon>
        <taxon>Apocrita</taxon>
        <taxon>Aculeata</taxon>
        <taxon>Apoidea</taxon>
        <taxon>Anthophila</taxon>
        <taxon>Apidae</taxon>
        <taxon>Ceratina</taxon>
        <taxon>Zadontomerus</taxon>
    </lineage>
</organism>
<evidence type="ECO:0000256" key="5">
    <source>
        <dbReference type="ARBA" id="ARBA00023295"/>
    </source>
</evidence>
<dbReference type="Proteomes" id="UP000694925">
    <property type="component" value="Unplaced"/>
</dbReference>
<dbReference type="InterPro" id="IPR019801">
    <property type="entry name" value="Glyco_hydro_35_CS"/>
</dbReference>
<feature type="signal peptide" evidence="6">
    <location>
        <begin position="1"/>
        <end position="15"/>
    </location>
</feature>
<dbReference type="SUPFAM" id="SSF51445">
    <property type="entry name" value="(Trans)glycosidases"/>
    <property type="match status" value="1"/>
</dbReference>
<keyword evidence="3" id="KW-0378">Hydrolase</keyword>
<evidence type="ECO:0000256" key="4">
    <source>
        <dbReference type="ARBA" id="ARBA00023180"/>
    </source>
</evidence>
<dbReference type="AlphaFoldDB" id="A0AAJ7J0M9"/>
<dbReference type="PRINTS" id="PR00742">
    <property type="entry name" value="GLHYDRLASE35"/>
</dbReference>
<evidence type="ECO:0000313" key="8">
    <source>
        <dbReference type="Proteomes" id="UP000694925"/>
    </source>
</evidence>
<keyword evidence="5" id="KW-0326">Glycosidase</keyword>
<dbReference type="InterPro" id="IPR031330">
    <property type="entry name" value="Gly_Hdrlase_35_cat"/>
</dbReference>
<keyword evidence="2 6" id="KW-0732">Signal</keyword>